<dbReference type="EMBL" id="BJWL01000008">
    <property type="protein sequence ID" value="GFY92741.1"/>
    <property type="molecule type" value="Genomic_DNA"/>
</dbReference>
<reference evidence="2 3" key="1">
    <citation type="submission" date="2019-07" db="EMBL/GenBank/DDBJ databases">
        <title>De Novo Assembly of kiwifruit Actinidia rufa.</title>
        <authorList>
            <person name="Sugita-Konishi S."/>
            <person name="Sato K."/>
            <person name="Mori E."/>
            <person name="Abe Y."/>
            <person name="Kisaki G."/>
            <person name="Hamano K."/>
            <person name="Suezawa K."/>
            <person name="Otani M."/>
            <person name="Fukuda T."/>
            <person name="Manabe T."/>
            <person name="Gomi K."/>
            <person name="Tabuchi M."/>
            <person name="Akimitsu K."/>
            <person name="Kataoka I."/>
        </authorList>
    </citation>
    <scope>NUCLEOTIDE SEQUENCE [LARGE SCALE GENOMIC DNA]</scope>
    <source>
        <strain evidence="3">cv. Fuchu</strain>
    </source>
</reference>
<evidence type="ECO:0000313" key="3">
    <source>
        <dbReference type="Proteomes" id="UP000585474"/>
    </source>
</evidence>
<protein>
    <submittedName>
        <fullName evidence="2">WRKY family transcription factor</fullName>
    </submittedName>
</protein>
<organism evidence="2 3">
    <name type="scientific">Actinidia rufa</name>
    <dbReference type="NCBI Taxonomy" id="165716"/>
    <lineage>
        <taxon>Eukaryota</taxon>
        <taxon>Viridiplantae</taxon>
        <taxon>Streptophyta</taxon>
        <taxon>Embryophyta</taxon>
        <taxon>Tracheophyta</taxon>
        <taxon>Spermatophyta</taxon>
        <taxon>Magnoliopsida</taxon>
        <taxon>eudicotyledons</taxon>
        <taxon>Gunneridae</taxon>
        <taxon>Pentapetalae</taxon>
        <taxon>asterids</taxon>
        <taxon>Ericales</taxon>
        <taxon>Actinidiaceae</taxon>
        <taxon>Actinidia</taxon>
    </lineage>
</organism>
<evidence type="ECO:0000256" key="1">
    <source>
        <dbReference type="SAM" id="MobiDB-lite"/>
    </source>
</evidence>
<accession>A0A7J0F212</accession>
<dbReference type="AlphaFoldDB" id="A0A7J0F212"/>
<feature type="compositionally biased region" description="Polar residues" evidence="1">
    <location>
        <begin position="20"/>
        <end position="32"/>
    </location>
</feature>
<evidence type="ECO:0000313" key="2">
    <source>
        <dbReference type="EMBL" id="GFY92741.1"/>
    </source>
</evidence>
<sequence>MLMFEDHHNQVMTFLAAPSQPLNGSSSATNVHRSSHDTATAMGFGDKGINSRPAWNNDQVEELKLREVQDESEEKVKRAKVLFPNKK</sequence>
<comment type="caution">
    <text evidence="2">The sequence shown here is derived from an EMBL/GenBank/DDBJ whole genome shotgun (WGS) entry which is preliminary data.</text>
</comment>
<dbReference type="Proteomes" id="UP000585474">
    <property type="component" value="Unassembled WGS sequence"/>
</dbReference>
<gene>
    <name evidence="2" type="ORF">Acr_08g0011370</name>
</gene>
<proteinExistence type="predicted"/>
<name>A0A7J0F212_9ERIC</name>
<keyword evidence="3" id="KW-1185">Reference proteome</keyword>
<feature type="region of interest" description="Disordered" evidence="1">
    <location>
        <begin position="18"/>
        <end position="55"/>
    </location>
</feature>